<evidence type="ECO:0000256" key="4">
    <source>
        <dbReference type="ARBA" id="ARBA00022475"/>
    </source>
</evidence>
<accession>A0A0W0V8H2</accession>
<dbReference type="STRING" id="456.Ljor_0743"/>
<feature type="transmembrane region" description="Helical" evidence="13">
    <location>
        <begin position="12"/>
        <end position="33"/>
    </location>
</feature>
<evidence type="ECO:0000313" key="16">
    <source>
        <dbReference type="Proteomes" id="UP000055035"/>
    </source>
</evidence>
<dbReference type="EMBL" id="LNYJ01000011">
    <property type="protein sequence ID" value="KTD16437.1"/>
    <property type="molecule type" value="Genomic_DNA"/>
</dbReference>
<organism evidence="15 16">
    <name type="scientific">Legionella jordanis</name>
    <dbReference type="NCBI Taxonomy" id="456"/>
    <lineage>
        <taxon>Bacteria</taxon>
        <taxon>Pseudomonadati</taxon>
        <taxon>Pseudomonadota</taxon>
        <taxon>Gammaproteobacteria</taxon>
        <taxon>Legionellales</taxon>
        <taxon>Legionellaceae</taxon>
        <taxon>Legionella</taxon>
    </lineage>
</organism>
<name>A0A0W0V8H2_9GAMM</name>
<keyword evidence="9" id="KW-0862">Zinc</keyword>
<dbReference type="PANTHER" id="PTHR35864:SF1">
    <property type="entry name" value="ZINC METALLOPROTEASE YWHC-RELATED"/>
    <property type="match status" value="1"/>
</dbReference>
<evidence type="ECO:0000256" key="12">
    <source>
        <dbReference type="ARBA" id="ARBA00023136"/>
    </source>
</evidence>
<feature type="domain" description="Peptidase M50" evidence="14">
    <location>
        <begin position="142"/>
        <end position="189"/>
    </location>
</feature>
<dbReference type="AlphaFoldDB" id="A0A0W0V8H2"/>
<dbReference type="Proteomes" id="UP000055035">
    <property type="component" value="Unassembled WGS sequence"/>
</dbReference>
<comment type="subcellular location">
    <subcellularLocation>
        <location evidence="2">Cell membrane</location>
        <topology evidence="2">Multi-pass membrane protein</topology>
    </subcellularLocation>
</comment>
<reference evidence="15 16" key="1">
    <citation type="submission" date="2015-11" db="EMBL/GenBank/DDBJ databases">
        <title>Genomic analysis of 38 Legionella species identifies large and diverse effector repertoires.</title>
        <authorList>
            <person name="Burstein D."/>
            <person name="Amaro F."/>
            <person name="Zusman T."/>
            <person name="Lifshitz Z."/>
            <person name="Cohen O."/>
            <person name="Gilbert J.A."/>
            <person name="Pupko T."/>
            <person name="Shuman H.A."/>
            <person name="Segal G."/>
        </authorList>
    </citation>
    <scope>NUCLEOTIDE SEQUENCE [LARGE SCALE GENOMIC DNA]</scope>
    <source>
        <strain evidence="15 16">BL-540</strain>
    </source>
</reference>
<keyword evidence="16" id="KW-1185">Reference proteome</keyword>
<dbReference type="GO" id="GO:0046872">
    <property type="term" value="F:metal ion binding"/>
    <property type="evidence" value="ECO:0007669"/>
    <property type="project" value="UniProtKB-KW"/>
</dbReference>
<evidence type="ECO:0000259" key="14">
    <source>
        <dbReference type="Pfam" id="PF02163"/>
    </source>
</evidence>
<evidence type="ECO:0000256" key="10">
    <source>
        <dbReference type="ARBA" id="ARBA00022989"/>
    </source>
</evidence>
<evidence type="ECO:0000313" key="15">
    <source>
        <dbReference type="EMBL" id="KTD16437.1"/>
    </source>
</evidence>
<dbReference type="OrthoDB" id="9800627at2"/>
<keyword evidence="11" id="KW-0482">Metalloprotease</keyword>
<dbReference type="InterPro" id="IPR008915">
    <property type="entry name" value="Peptidase_M50"/>
</dbReference>
<keyword evidence="6 13" id="KW-0812">Transmembrane</keyword>
<keyword evidence="12 13" id="KW-0472">Membrane</keyword>
<evidence type="ECO:0000256" key="3">
    <source>
        <dbReference type="ARBA" id="ARBA00007931"/>
    </source>
</evidence>
<dbReference type="RefSeq" id="WP_058470291.1">
    <property type="nucleotide sequence ID" value="NZ_CAAAIC010000004.1"/>
</dbReference>
<dbReference type="GO" id="GO:0008237">
    <property type="term" value="F:metallopeptidase activity"/>
    <property type="evidence" value="ECO:0007669"/>
    <property type="project" value="UniProtKB-KW"/>
</dbReference>
<dbReference type="CDD" id="cd06158">
    <property type="entry name" value="S2P-M50_like_1"/>
    <property type="match status" value="1"/>
</dbReference>
<keyword evidence="7" id="KW-0479">Metal-binding</keyword>
<dbReference type="GO" id="GO:0005886">
    <property type="term" value="C:plasma membrane"/>
    <property type="evidence" value="ECO:0007669"/>
    <property type="project" value="UniProtKB-SubCell"/>
</dbReference>
<keyword evidence="8" id="KW-0378">Hydrolase</keyword>
<keyword evidence="5" id="KW-0645">Protease</keyword>
<evidence type="ECO:0000256" key="11">
    <source>
        <dbReference type="ARBA" id="ARBA00023049"/>
    </source>
</evidence>
<keyword evidence="4" id="KW-1003">Cell membrane</keyword>
<feature type="transmembrane region" description="Helical" evidence="13">
    <location>
        <begin position="130"/>
        <end position="152"/>
    </location>
</feature>
<evidence type="ECO:0000256" key="1">
    <source>
        <dbReference type="ARBA" id="ARBA00001947"/>
    </source>
</evidence>
<comment type="similarity">
    <text evidence="3">Belongs to the peptidase M50B family.</text>
</comment>
<evidence type="ECO:0000256" key="13">
    <source>
        <dbReference type="SAM" id="Phobius"/>
    </source>
</evidence>
<evidence type="ECO:0000256" key="7">
    <source>
        <dbReference type="ARBA" id="ARBA00022723"/>
    </source>
</evidence>
<sequence>MLELSTVQQITIWLIPVLFAITLHEAAHGWVAYRLGDTTAKMMGRLSFNPLRHIDLFGTVIVPIVILILSQFNFVFGWAKPVPINPSQFRNPRRDVALATAAGPLSNLLMALMWAGLFKLGLMLNPQSSNAALFLVLSSRAGIIINLLLAWLNLIPIPPLDGSRILGSLLPANVAVKYEKIEPFGFIILLLLMFTGILGFIINPPIQWSLQVLRGLFNL</sequence>
<feature type="transmembrane region" description="Helical" evidence="13">
    <location>
        <begin position="184"/>
        <end position="202"/>
    </location>
</feature>
<dbReference type="GO" id="GO:0006508">
    <property type="term" value="P:proteolysis"/>
    <property type="evidence" value="ECO:0007669"/>
    <property type="project" value="UniProtKB-KW"/>
</dbReference>
<evidence type="ECO:0000256" key="8">
    <source>
        <dbReference type="ARBA" id="ARBA00022801"/>
    </source>
</evidence>
<dbReference type="InterPro" id="IPR044537">
    <property type="entry name" value="Rip2-like"/>
</dbReference>
<evidence type="ECO:0000256" key="5">
    <source>
        <dbReference type="ARBA" id="ARBA00022670"/>
    </source>
</evidence>
<feature type="transmembrane region" description="Helical" evidence="13">
    <location>
        <begin position="54"/>
        <end position="76"/>
    </location>
</feature>
<evidence type="ECO:0000256" key="6">
    <source>
        <dbReference type="ARBA" id="ARBA00022692"/>
    </source>
</evidence>
<gene>
    <name evidence="15" type="ORF">Ljor_0743</name>
</gene>
<dbReference type="InterPro" id="IPR052348">
    <property type="entry name" value="Metallopeptidase_M50B"/>
</dbReference>
<keyword evidence="10 13" id="KW-1133">Transmembrane helix</keyword>
<evidence type="ECO:0000256" key="2">
    <source>
        <dbReference type="ARBA" id="ARBA00004651"/>
    </source>
</evidence>
<evidence type="ECO:0000256" key="9">
    <source>
        <dbReference type="ARBA" id="ARBA00022833"/>
    </source>
</evidence>
<dbReference type="PANTHER" id="PTHR35864">
    <property type="entry name" value="ZINC METALLOPROTEASE MJ0611-RELATED"/>
    <property type="match status" value="1"/>
</dbReference>
<proteinExistence type="inferred from homology"/>
<protein>
    <submittedName>
        <fullName evidence="15">Transmembrane protein</fullName>
    </submittedName>
</protein>
<comment type="caution">
    <text evidence="15">The sequence shown here is derived from an EMBL/GenBank/DDBJ whole genome shotgun (WGS) entry which is preliminary data.</text>
</comment>
<dbReference type="Pfam" id="PF02163">
    <property type="entry name" value="Peptidase_M50"/>
    <property type="match status" value="1"/>
</dbReference>
<comment type="cofactor">
    <cofactor evidence="1">
        <name>Zn(2+)</name>
        <dbReference type="ChEBI" id="CHEBI:29105"/>
    </cofactor>
</comment>
<feature type="transmembrane region" description="Helical" evidence="13">
    <location>
        <begin position="96"/>
        <end position="118"/>
    </location>
</feature>
<dbReference type="PATRIC" id="fig|456.5.peg.787"/>